<dbReference type="Pfam" id="PF13187">
    <property type="entry name" value="Fer4_9"/>
    <property type="match status" value="1"/>
</dbReference>
<keyword evidence="5" id="KW-0408">Iron</keyword>
<dbReference type="Gene3D" id="3.30.70.20">
    <property type="match status" value="3"/>
</dbReference>
<evidence type="ECO:0000256" key="3">
    <source>
        <dbReference type="ARBA" id="ARBA00022723"/>
    </source>
</evidence>
<feature type="domain" description="4Fe-4S ferredoxin-type" evidence="9">
    <location>
        <begin position="461"/>
        <end position="490"/>
    </location>
</feature>
<dbReference type="PROSITE" id="PS00198">
    <property type="entry name" value="4FE4S_FER_1"/>
    <property type="match status" value="2"/>
</dbReference>
<evidence type="ECO:0000259" key="9">
    <source>
        <dbReference type="PROSITE" id="PS51379"/>
    </source>
</evidence>
<sequence length="519" mass="56968">MNYKKLKRTRVIISFLFFILTASLFLDLYEKYANETVHEILFMQFIPSLMKFISTLAIGSVGFIIIIALTSFIGRIYCSAICPLGILQDVFAWIAKKRSSKKLFYKKKKAYPILRYSLLALTVLALVFSFSTIVTLLDPYSNFGRIVTYLVRPIVVLANNGLSMALHTIEVYTLSPVKLVATPVFILLFTIIVLIGIGYMSYKRGRLFCNTVCPVGSFLGLFSKISFLKIQFNESNCTKCGKCIGSCKSECIDLKNFTVDHARCVDCFNCLAVCDDSVLTLTSMKKSLGVEGSEDKGRRTAITTGIALLLGQKVMADVKPSKDTSALLVNEKEFPVSPPGSISIKRFNDICTGCGLCVAACPTQVLQPAVSDYGLSGFMQPHMDYVGGGYCNFDCRGCGQICPTGAILPITIEEKQLTQLGKAVFVKENCVVYTDGTDCGACSEHCPTKAVNMVPYEGKLLIPEVDQSICIGCGACEHPCPLDDPYKAIYVNGNAVHQAAEKPKEEEQTTAPVEEDFPF</sequence>
<dbReference type="InterPro" id="IPR017896">
    <property type="entry name" value="4Fe4S_Fe-S-bd"/>
</dbReference>
<evidence type="ECO:0000256" key="8">
    <source>
        <dbReference type="SAM" id="Phobius"/>
    </source>
</evidence>
<keyword evidence="3" id="KW-0479">Metal-binding</keyword>
<feature type="domain" description="4Fe-4S ferredoxin-type" evidence="9">
    <location>
        <begin position="258"/>
        <end position="284"/>
    </location>
</feature>
<proteinExistence type="predicted"/>
<dbReference type="Pfam" id="PF12801">
    <property type="entry name" value="Fer4_5"/>
    <property type="match status" value="2"/>
</dbReference>
<keyword evidence="8" id="KW-0472">Membrane</keyword>
<dbReference type="InterPro" id="IPR017900">
    <property type="entry name" value="4Fe4S_Fe_S_CS"/>
</dbReference>
<evidence type="ECO:0000256" key="7">
    <source>
        <dbReference type="SAM" id="MobiDB-lite"/>
    </source>
</evidence>
<keyword evidence="8" id="KW-0812">Transmembrane</keyword>
<dbReference type="Pfam" id="PF12838">
    <property type="entry name" value="Fer4_7"/>
    <property type="match status" value="1"/>
</dbReference>
<accession>A0ABS1HNB4</accession>
<evidence type="ECO:0000256" key="2">
    <source>
        <dbReference type="ARBA" id="ARBA00022485"/>
    </source>
</evidence>
<keyword evidence="8" id="KW-1133">Transmembrane helix</keyword>
<dbReference type="RefSeq" id="WP_200465886.1">
    <property type="nucleotide sequence ID" value="NZ_JAENRR010000039.1"/>
</dbReference>
<dbReference type="PROSITE" id="PS51379">
    <property type="entry name" value="4FE4S_FER_2"/>
    <property type="match status" value="5"/>
</dbReference>
<evidence type="ECO:0000256" key="5">
    <source>
        <dbReference type="ARBA" id="ARBA00023004"/>
    </source>
</evidence>
<dbReference type="SUPFAM" id="SSF54862">
    <property type="entry name" value="4Fe-4S ferredoxins"/>
    <property type="match status" value="2"/>
</dbReference>
<dbReference type="EMBL" id="JAENRR010000039">
    <property type="protein sequence ID" value="MBK3518659.1"/>
    <property type="molecule type" value="Genomic_DNA"/>
</dbReference>
<keyword evidence="1" id="KW-0813">Transport</keyword>
<gene>
    <name evidence="10" type="ORF">JIV24_15035</name>
</gene>
<feature type="region of interest" description="Disordered" evidence="7">
    <location>
        <begin position="499"/>
        <end position="519"/>
    </location>
</feature>
<protein>
    <submittedName>
        <fullName evidence="10">4Fe-4S dicluster domain-containing protein</fullName>
    </submittedName>
</protein>
<evidence type="ECO:0000256" key="1">
    <source>
        <dbReference type="ARBA" id="ARBA00022448"/>
    </source>
</evidence>
<feature type="domain" description="4Fe-4S ferredoxin-type" evidence="9">
    <location>
        <begin position="340"/>
        <end position="371"/>
    </location>
</feature>
<keyword evidence="11" id="KW-1185">Reference proteome</keyword>
<keyword evidence="4" id="KW-0249">Electron transport</keyword>
<keyword evidence="6" id="KW-0411">Iron-sulfur</keyword>
<evidence type="ECO:0000256" key="4">
    <source>
        <dbReference type="ARBA" id="ARBA00022982"/>
    </source>
</evidence>
<feature type="transmembrane region" description="Helical" evidence="8">
    <location>
        <begin position="12"/>
        <end position="29"/>
    </location>
</feature>
<dbReference type="PANTHER" id="PTHR30176">
    <property type="entry name" value="FERREDOXIN-TYPE PROTEIN NAPH"/>
    <property type="match status" value="1"/>
</dbReference>
<feature type="transmembrane region" description="Helical" evidence="8">
    <location>
        <begin position="49"/>
        <end position="69"/>
    </location>
</feature>
<comment type="caution">
    <text evidence="10">The sequence shown here is derived from an EMBL/GenBank/DDBJ whole genome shotgun (WGS) entry which is preliminary data.</text>
</comment>
<evidence type="ECO:0000313" key="10">
    <source>
        <dbReference type="EMBL" id="MBK3518659.1"/>
    </source>
</evidence>
<feature type="domain" description="4Fe-4S ferredoxin-type" evidence="9">
    <location>
        <begin position="421"/>
        <end position="456"/>
    </location>
</feature>
<name>A0ABS1HNB4_9BACT</name>
<keyword evidence="2" id="KW-0004">4Fe-4S</keyword>
<dbReference type="PANTHER" id="PTHR30176:SF3">
    <property type="entry name" value="FERREDOXIN-TYPE PROTEIN NAPH"/>
    <property type="match status" value="1"/>
</dbReference>
<feature type="transmembrane region" description="Helical" evidence="8">
    <location>
        <begin position="181"/>
        <end position="200"/>
    </location>
</feature>
<dbReference type="Proteomes" id="UP000605676">
    <property type="component" value="Unassembled WGS sequence"/>
</dbReference>
<organism evidence="10 11">
    <name type="scientific">Carboxylicivirga marina</name>
    <dbReference type="NCBI Taxonomy" id="2800988"/>
    <lineage>
        <taxon>Bacteria</taxon>
        <taxon>Pseudomonadati</taxon>
        <taxon>Bacteroidota</taxon>
        <taxon>Bacteroidia</taxon>
        <taxon>Marinilabiliales</taxon>
        <taxon>Marinilabiliaceae</taxon>
        <taxon>Carboxylicivirga</taxon>
    </lineage>
</organism>
<feature type="domain" description="4Fe-4S ferredoxin-type" evidence="9">
    <location>
        <begin position="228"/>
        <end position="257"/>
    </location>
</feature>
<evidence type="ECO:0000313" key="11">
    <source>
        <dbReference type="Proteomes" id="UP000605676"/>
    </source>
</evidence>
<dbReference type="CDD" id="cd16373">
    <property type="entry name" value="DMSOR_beta_like"/>
    <property type="match status" value="1"/>
</dbReference>
<feature type="transmembrane region" description="Helical" evidence="8">
    <location>
        <begin position="115"/>
        <end position="137"/>
    </location>
</feature>
<feature type="transmembrane region" description="Helical" evidence="8">
    <location>
        <begin position="149"/>
        <end position="169"/>
    </location>
</feature>
<evidence type="ECO:0000256" key="6">
    <source>
        <dbReference type="ARBA" id="ARBA00023014"/>
    </source>
</evidence>
<reference evidence="10 11" key="1">
    <citation type="submission" date="2021-01" db="EMBL/GenBank/DDBJ databases">
        <title>Carboxyliciviraga sp.nov., isolated from coastal sediments.</title>
        <authorList>
            <person name="Lu D."/>
            <person name="Zhang T."/>
        </authorList>
    </citation>
    <scope>NUCLEOTIDE SEQUENCE [LARGE SCALE GENOMIC DNA]</scope>
    <source>
        <strain evidence="10 11">N1Y132</strain>
    </source>
</reference>
<dbReference type="InterPro" id="IPR051684">
    <property type="entry name" value="Electron_Trans/Redox"/>
</dbReference>